<dbReference type="Gene3D" id="1.10.443.10">
    <property type="entry name" value="Intergrase catalytic core"/>
    <property type="match status" value="1"/>
</dbReference>
<comment type="caution">
    <text evidence="2">The sequence shown here is derived from an EMBL/GenBank/DDBJ whole genome shotgun (WGS) entry which is preliminary data.</text>
</comment>
<dbReference type="RefSeq" id="WP_160803022.1">
    <property type="nucleotide sequence ID" value="NZ_WUUL01000017.1"/>
</dbReference>
<dbReference type="GO" id="GO:0006310">
    <property type="term" value="P:DNA recombination"/>
    <property type="evidence" value="ECO:0007669"/>
    <property type="project" value="UniProtKB-KW"/>
</dbReference>
<accession>A0A6I4VUZ8</accession>
<proteinExistence type="predicted"/>
<keyword evidence="1" id="KW-0233">DNA recombination</keyword>
<name>A0A6I4VUZ8_9BACL</name>
<dbReference type="SUPFAM" id="SSF56349">
    <property type="entry name" value="DNA breaking-rejoining enzymes"/>
    <property type="match status" value="1"/>
</dbReference>
<dbReference type="InterPro" id="IPR013762">
    <property type="entry name" value="Integrase-like_cat_sf"/>
</dbReference>
<evidence type="ECO:0000313" key="2">
    <source>
        <dbReference type="EMBL" id="MXQ55669.1"/>
    </source>
</evidence>
<reference evidence="2 3" key="1">
    <citation type="submission" date="2019-12" db="EMBL/GenBank/DDBJ databases">
        <title>Whole-genome analyses of novel actinobacteria.</title>
        <authorList>
            <person name="Sahin N."/>
            <person name="Saygin H."/>
        </authorList>
    </citation>
    <scope>NUCLEOTIDE SEQUENCE [LARGE SCALE GENOMIC DNA]</scope>
    <source>
        <strain evidence="2 3">KC615</strain>
    </source>
</reference>
<protein>
    <submittedName>
        <fullName evidence="2">Uncharacterized protein</fullName>
    </submittedName>
</protein>
<organism evidence="2 3">
    <name type="scientific">Shimazuella alba</name>
    <dbReference type="NCBI Taxonomy" id="2690964"/>
    <lineage>
        <taxon>Bacteria</taxon>
        <taxon>Bacillati</taxon>
        <taxon>Bacillota</taxon>
        <taxon>Bacilli</taxon>
        <taxon>Bacillales</taxon>
        <taxon>Thermoactinomycetaceae</taxon>
        <taxon>Shimazuella</taxon>
    </lineage>
</organism>
<dbReference type="GO" id="GO:0003677">
    <property type="term" value="F:DNA binding"/>
    <property type="evidence" value="ECO:0007669"/>
    <property type="project" value="InterPro"/>
</dbReference>
<evidence type="ECO:0000313" key="3">
    <source>
        <dbReference type="Proteomes" id="UP000430692"/>
    </source>
</evidence>
<evidence type="ECO:0000256" key="1">
    <source>
        <dbReference type="ARBA" id="ARBA00023172"/>
    </source>
</evidence>
<dbReference type="GO" id="GO:0015074">
    <property type="term" value="P:DNA integration"/>
    <property type="evidence" value="ECO:0007669"/>
    <property type="project" value="InterPro"/>
</dbReference>
<gene>
    <name evidence="2" type="ORF">GSM42_18465</name>
</gene>
<dbReference type="InterPro" id="IPR011010">
    <property type="entry name" value="DNA_brk_join_enz"/>
</dbReference>
<dbReference type="EMBL" id="WUUL01000017">
    <property type="protein sequence ID" value="MXQ55669.1"/>
    <property type="molecule type" value="Genomic_DNA"/>
</dbReference>
<dbReference type="Proteomes" id="UP000430692">
    <property type="component" value="Unassembled WGS sequence"/>
</dbReference>
<keyword evidence="3" id="KW-1185">Reference proteome</keyword>
<dbReference type="AlphaFoldDB" id="A0A6I4VUZ8"/>
<sequence>MKAKLRAYAKTFVTINGKLVLQDPKTKGSQRSVSLTHTATEALKKHRIKQYEQKLEIGENYQDQDLIIATRFGTPIGPRNLLRSFYHIIEQNHLTKIRFHEC</sequence>